<protein>
    <submittedName>
        <fullName evidence="2 4">Uncharacterized protein</fullName>
    </submittedName>
</protein>
<reference evidence="4" key="1">
    <citation type="submission" date="2016-06" db="UniProtKB">
        <authorList>
            <consortium name="WormBaseParasite"/>
        </authorList>
    </citation>
    <scope>IDENTIFICATION</scope>
</reference>
<dbReference type="WBParaSite" id="OFLC_0000651901-mRNA-1">
    <property type="protein sequence ID" value="OFLC_0000651901-mRNA-1"/>
    <property type="gene ID" value="OFLC_0000651901"/>
</dbReference>
<dbReference type="Proteomes" id="UP000267606">
    <property type="component" value="Unassembled WGS sequence"/>
</dbReference>
<keyword evidence="3" id="KW-1185">Reference proteome</keyword>
<dbReference type="AlphaFoldDB" id="A0A183HGA8"/>
<dbReference type="EMBL" id="UZAJ01006237">
    <property type="protein sequence ID" value="VDO46800.1"/>
    <property type="molecule type" value="Genomic_DNA"/>
</dbReference>
<sequence length="193" mass="22154">MVANHADVVFATELIASLWRSHYVFEERRKNILQMDKVWPQHQQRLEMALLEEAEVARKISSDALNALQRKRSIFFDSSYFAKRGSLTGMTIPKVPSRGVLENLCLLSRNNSKDSMIPFSPRLGNQPRGSIFSTDSQGKLRRRHSLEKIDIIGGGKIKKFADSSDEEETEKEKEKEKGPKSFNMSRKNTVKIW</sequence>
<organism evidence="4">
    <name type="scientific">Onchocerca flexuosa</name>
    <dbReference type="NCBI Taxonomy" id="387005"/>
    <lineage>
        <taxon>Eukaryota</taxon>
        <taxon>Metazoa</taxon>
        <taxon>Ecdysozoa</taxon>
        <taxon>Nematoda</taxon>
        <taxon>Chromadorea</taxon>
        <taxon>Rhabditida</taxon>
        <taxon>Spirurina</taxon>
        <taxon>Spiruromorpha</taxon>
        <taxon>Filarioidea</taxon>
        <taxon>Onchocercidae</taxon>
        <taxon>Onchocerca</taxon>
    </lineage>
</organism>
<feature type="compositionally biased region" description="Basic and acidic residues" evidence="1">
    <location>
        <begin position="170"/>
        <end position="179"/>
    </location>
</feature>
<evidence type="ECO:0000313" key="4">
    <source>
        <dbReference type="WBParaSite" id="OFLC_0000651901-mRNA-1"/>
    </source>
</evidence>
<evidence type="ECO:0000256" key="1">
    <source>
        <dbReference type="SAM" id="MobiDB-lite"/>
    </source>
</evidence>
<proteinExistence type="predicted"/>
<gene>
    <name evidence="2" type="ORF">OFLC_LOCUS6520</name>
</gene>
<evidence type="ECO:0000313" key="2">
    <source>
        <dbReference type="EMBL" id="VDO46800.1"/>
    </source>
</evidence>
<accession>A0A183HGA8</accession>
<evidence type="ECO:0000313" key="3">
    <source>
        <dbReference type="Proteomes" id="UP000267606"/>
    </source>
</evidence>
<feature type="region of interest" description="Disordered" evidence="1">
    <location>
        <begin position="160"/>
        <end position="193"/>
    </location>
</feature>
<dbReference type="STRING" id="387005.A0A183HGA8"/>
<reference evidence="2 3" key="2">
    <citation type="submission" date="2018-11" db="EMBL/GenBank/DDBJ databases">
        <authorList>
            <consortium name="Pathogen Informatics"/>
        </authorList>
    </citation>
    <scope>NUCLEOTIDE SEQUENCE [LARGE SCALE GENOMIC DNA]</scope>
</reference>
<name>A0A183HGA8_9BILA</name>